<comment type="similarity">
    <text evidence="2">Belongs to the UTP6 family.</text>
</comment>
<evidence type="ECO:0000256" key="1">
    <source>
        <dbReference type="ARBA" id="ARBA00004604"/>
    </source>
</evidence>
<keyword evidence="3" id="KW-0698">rRNA processing</keyword>
<proteinExistence type="inferred from homology"/>
<comment type="caution">
    <text evidence="7">The sequence shown here is derived from an EMBL/GenBank/DDBJ whole genome shotgun (WGS) entry which is preliminary data.</text>
</comment>
<dbReference type="PANTHER" id="PTHR23271:SF1">
    <property type="entry name" value="U3 SMALL NUCLEOLAR RNA-ASSOCIATED PROTEIN 6 HOMOLOG"/>
    <property type="match status" value="1"/>
</dbReference>
<evidence type="ECO:0000256" key="2">
    <source>
        <dbReference type="ARBA" id="ARBA00010734"/>
    </source>
</evidence>
<dbReference type="GO" id="GO:0030515">
    <property type="term" value="F:snoRNA binding"/>
    <property type="evidence" value="ECO:0007669"/>
    <property type="project" value="InterPro"/>
</dbReference>
<protein>
    <submittedName>
        <fullName evidence="7">U3 small nucleolar RNA-associated protein</fullName>
    </submittedName>
</protein>
<dbReference type="Gene3D" id="1.25.40.10">
    <property type="entry name" value="Tetratricopeptide repeat domain"/>
    <property type="match status" value="1"/>
</dbReference>
<dbReference type="SMART" id="SM00386">
    <property type="entry name" value="HAT"/>
    <property type="match status" value="2"/>
</dbReference>
<keyword evidence="5" id="KW-0539">Nucleus</keyword>
<comment type="subcellular location">
    <subcellularLocation>
        <location evidence="1">Nucleus</location>
        <location evidence="1">Nucleolus</location>
    </subcellularLocation>
</comment>
<organism evidence="7 8">
    <name type="scientific">Drechslerella dactyloides</name>
    <name type="common">Nematode-trapping fungus</name>
    <name type="synonym">Arthrobotrys dactyloides</name>
    <dbReference type="NCBI Taxonomy" id="74499"/>
    <lineage>
        <taxon>Eukaryota</taxon>
        <taxon>Fungi</taxon>
        <taxon>Dikarya</taxon>
        <taxon>Ascomycota</taxon>
        <taxon>Pezizomycotina</taxon>
        <taxon>Orbiliomycetes</taxon>
        <taxon>Orbiliales</taxon>
        <taxon>Orbiliaceae</taxon>
        <taxon>Drechslerella</taxon>
    </lineage>
</organism>
<reference evidence="7" key="1">
    <citation type="submission" date="2023-01" db="EMBL/GenBank/DDBJ databases">
        <title>The chitinases involved in constricting ring structure development in the nematode-trapping fungus Drechslerella dactyloides.</title>
        <authorList>
            <person name="Wang R."/>
            <person name="Zhang L."/>
            <person name="Tang P."/>
            <person name="Li S."/>
            <person name="Liang L."/>
        </authorList>
    </citation>
    <scope>NUCLEOTIDE SEQUENCE</scope>
    <source>
        <strain evidence="7">YMF1.00031</strain>
    </source>
</reference>
<dbReference type="Proteomes" id="UP001221413">
    <property type="component" value="Unassembled WGS sequence"/>
</dbReference>
<dbReference type="GO" id="GO:0000462">
    <property type="term" value="P:maturation of SSU-rRNA from tricistronic rRNA transcript (SSU-rRNA, 5.8S rRNA, LSU-rRNA)"/>
    <property type="evidence" value="ECO:0007669"/>
    <property type="project" value="InterPro"/>
</dbReference>
<sequence length="430" mass="48740">MSDKARFYLEQGLPELQELERKKIFTKEEIQSISRKRSHFEHRIAAARCKPGDFLSYATYEMNLDALRHKRMKRLNVRMKGSAYHLGARRIFFIFQRATRKFHGDVQLWKTYAEFCRAQKSHGLLRKVIAGMLRLHPTKADLWVYAAQIAVDENESMAEARGYLQRGLRFCRHARELWVEYAKFECLFIGRVAAAAASGTQVLGVEGAADPNGLSLEGIEDGDEEMEEDSSVTLEADEIMLPTVTEAELNGEQEATGPLQRQEERPNEKVLEGVILLIVFDEAVSANPGDPSLAISFFTLFEQFTTLACQRRILDHVDEHLTTTYPTNPAAQLCHVREPLVGVPVTTVTFPAALKVAFKRFGEARAKCTDKQSLYDGFVRILLDILAQEDSLDESLDKALRLFLGKLVRWSQDDQLELANKEQVAVCLAR</sequence>
<dbReference type="AlphaFoldDB" id="A0AAD6IXR6"/>
<dbReference type="InterPro" id="IPR011990">
    <property type="entry name" value="TPR-like_helical_dom_sf"/>
</dbReference>
<evidence type="ECO:0000313" key="8">
    <source>
        <dbReference type="Proteomes" id="UP001221413"/>
    </source>
</evidence>
<dbReference type="InterPro" id="IPR013949">
    <property type="entry name" value="Utp6"/>
</dbReference>
<accession>A0AAD6IXR6</accession>
<keyword evidence="8" id="KW-1185">Reference proteome</keyword>
<keyword evidence="4" id="KW-0677">Repeat</keyword>
<dbReference type="Pfam" id="PF08640">
    <property type="entry name" value="U3_assoc_6"/>
    <property type="match status" value="1"/>
</dbReference>
<evidence type="ECO:0000256" key="3">
    <source>
        <dbReference type="ARBA" id="ARBA00022552"/>
    </source>
</evidence>
<name>A0AAD6IXR6_DREDA</name>
<dbReference type="InterPro" id="IPR003107">
    <property type="entry name" value="HAT"/>
</dbReference>
<evidence type="ECO:0000256" key="4">
    <source>
        <dbReference type="ARBA" id="ARBA00022737"/>
    </source>
</evidence>
<gene>
    <name evidence="7" type="ORF">Dda_4662</name>
</gene>
<evidence type="ECO:0000256" key="5">
    <source>
        <dbReference type="ARBA" id="ARBA00023242"/>
    </source>
</evidence>
<feature type="domain" description="U3 small nucleolar RNA-associated protein 6 N-terminal" evidence="6">
    <location>
        <begin position="9"/>
        <end position="80"/>
    </location>
</feature>
<dbReference type="GO" id="GO:0034388">
    <property type="term" value="C:Pwp2p-containing subcomplex of 90S preribosome"/>
    <property type="evidence" value="ECO:0007669"/>
    <property type="project" value="TreeGrafter"/>
</dbReference>
<evidence type="ECO:0000259" key="6">
    <source>
        <dbReference type="Pfam" id="PF08640"/>
    </source>
</evidence>
<dbReference type="SUPFAM" id="SSF48452">
    <property type="entry name" value="TPR-like"/>
    <property type="match status" value="1"/>
</dbReference>
<dbReference type="PANTHER" id="PTHR23271">
    <property type="entry name" value="HEPATOCELLULAR CARCINOMA-ASSOCIATED ANTIGEN 66"/>
    <property type="match status" value="1"/>
</dbReference>
<dbReference type="InterPro" id="IPR055347">
    <property type="entry name" value="UTP6_N"/>
</dbReference>
<dbReference type="EMBL" id="JAQGDS010000005">
    <property type="protein sequence ID" value="KAJ6260436.1"/>
    <property type="molecule type" value="Genomic_DNA"/>
</dbReference>
<dbReference type="GO" id="GO:0032040">
    <property type="term" value="C:small-subunit processome"/>
    <property type="evidence" value="ECO:0007669"/>
    <property type="project" value="TreeGrafter"/>
</dbReference>
<evidence type="ECO:0000313" key="7">
    <source>
        <dbReference type="EMBL" id="KAJ6260436.1"/>
    </source>
</evidence>